<feature type="region of interest" description="Disordered" evidence="1">
    <location>
        <begin position="207"/>
        <end position="267"/>
    </location>
</feature>
<dbReference type="Proteomes" id="UP000095042">
    <property type="component" value="Unassembled WGS sequence"/>
</dbReference>
<dbReference type="AlphaFoldDB" id="A0A1E3W6T6"/>
<protein>
    <recommendedName>
        <fullName evidence="4">Chondroitin 4-O-sulfotransferase</fullName>
    </recommendedName>
</protein>
<sequence length="267" mass="30627">MILSHKHKFIYIKTRKTASSSIEAMLSRICGPEDVITPTTDRLMTGERMPPQNFRLDHPLVPKRSLLRRFLLRPERVYHPTIGFYEHIPAWRIKAYVGEEIWNSYYKFTFERNPWDKQISWYFYKTKSKAQRPSFESFMADKEKACVENYSLYTTDGEIAVDFLGRYETLGDDLAHALKEIGIENAAPLPELNVFGSGGDYRKLYTDRRASSSRTGTRPRSRHSATSSRPACPNTLFPASAWRNSAHPRAPASCDSGGCRPDYAARS</sequence>
<name>A0A1E3W6T6_9HYPH</name>
<dbReference type="EMBL" id="LPWD01000427">
    <property type="protein sequence ID" value="ODS01476.1"/>
    <property type="molecule type" value="Genomic_DNA"/>
</dbReference>
<dbReference type="RefSeq" id="WP_069624864.1">
    <property type="nucleotide sequence ID" value="NZ_LPWD01000427.1"/>
</dbReference>
<accession>A0A1E3W6T6</accession>
<evidence type="ECO:0008006" key="4">
    <source>
        <dbReference type="Google" id="ProtNLM"/>
    </source>
</evidence>
<dbReference type="Gene3D" id="3.40.50.300">
    <property type="entry name" value="P-loop containing nucleotide triphosphate hydrolases"/>
    <property type="match status" value="1"/>
</dbReference>
<comment type="caution">
    <text evidence="2">The sequence shown here is derived from an EMBL/GenBank/DDBJ whole genome shotgun (WGS) entry which is preliminary data.</text>
</comment>
<dbReference type="SUPFAM" id="SSF52540">
    <property type="entry name" value="P-loop containing nucleoside triphosphate hydrolases"/>
    <property type="match status" value="1"/>
</dbReference>
<dbReference type="InterPro" id="IPR005331">
    <property type="entry name" value="Sulfotransferase"/>
</dbReference>
<dbReference type="GO" id="GO:0008146">
    <property type="term" value="F:sulfotransferase activity"/>
    <property type="evidence" value="ECO:0007669"/>
    <property type="project" value="InterPro"/>
</dbReference>
<dbReference type="OrthoDB" id="288532at2"/>
<dbReference type="InterPro" id="IPR027417">
    <property type="entry name" value="P-loop_NTPase"/>
</dbReference>
<evidence type="ECO:0000313" key="3">
    <source>
        <dbReference type="Proteomes" id="UP000095042"/>
    </source>
</evidence>
<keyword evidence="3" id="KW-1185">Reference proteome</keyword>
<evidence type="ECO:0000256" key="1">
    <source>
        <dbReference type="SAM" id="MobiDB-lite"/>
    </source>
</evidence>
<reference evidence="2 3" key="1">
    <citation type="journal article" date="2016" name="Environ. Microbiol.">
        <title>New Methyloceanibacter diversity from North Sea sediments includes methanotroph containing solely the soluble methane monooxygenase.</title>
        <authorList>
            <person name="Vekeman B."/>
            <person name="Kerckhof F.M."/>
            <person name="Cremers G."/>
            <person name="de Vos P."/>
            <person name="Vandamme P."/>
            <person name="Boon N."/>
            <person name="Op den Camp H.J."/>
            <person name="Heylen K."/>
        </authorList>
    </citation>
    <scope>NUCLEOTIDE SEQUENCE [LARGE SCALE GENOMIC DNA]</scope>
    <source>
        <strain evidence="2 3">R-67177</strain>
    </source>
</reference>
<proteinExistence type="predicted"/>
<organism evidence="2 3">
    <name type="scientific">Methyloceanibacter marginalis</name>
    <dbReference type="NCBI Taxonomy" id="1774971"/>
    <lineage>
        <taxon>Bacteria</taxon>
        <taxon>Pseudomonadati</taxon>
        <taxon>Pseudomonadota</taxon>
        <taxon>Alphaproteobacteria</taxon>
        <taxon>Hyphomicrobiales</taxon>
        <taxon>Hyphomicrobiaceae</taxon>
        <taxon>Methyloceanibacter</taxon>
    </lineage>
</organism>
<gene>
    <name evidence="2" type="ORF">AUC71_00220</name>
</gene>
<dbReference type="Pfam" id="PF03567">
    <property type="entry name" value="Sulfotransfer_2"/>
    <property type="match status" value="1"/>
</dbReference>
<dbReference type="GO" id="GO:0016020">
    <property type="term" value="C:membrane"/>
    <property type="evidence" value="ECO:0007669"/>
    <property type="project" value="InterPro"/>
</dbReference>
<evidence type="ECO:0000313" key="2">
    <source>
        <dbReference type="EMBL" id="ODS01476.1"/>
    </source>
</evidence>